<comment type="caution">
    <text evidence="2">The sequence shown here is derived from an EMBL/GenBank/DDBJ whole genome shotgun (WGS) entry which is preliminary data.</text>
</comment>
<organism evidence="2 3">
    <name type="scientific">Rhodotorula paludigena</name>
    <dbReference type="NCBI Taxonomy" id="86838"/>
    <lineage>
        <taxon>Eukaryota</taxon>
        <taxon>Fungi</taxon>
        <taxon>Dikarya</taxon>
        <taxon>Basidiomycota</taxon>
        <taxon>Pucciniomycotina</taxon>
        <taxon>Microbotryomycetes</taxon>
        <taxon>Sporidiobolales</taxon>
        <taxon>Sporidiobolaceae</taxon>
        <taxon>Rhodotorula</taxon>
    </lineage>
</organism>
<keyword evidence="1" id="KW-0812">Transmembrane</keyword>
<evidence type="ECO:0000313" key="3">
    <source>
        <dbReference type="Proteomes" id="UP001342314"/>
    </source>
</evidence>
<feature type="transmembrane region" description="Helical" evidence="1">
    <location>
        <begin position="101"/>
        <end position="124"/>
    </location>
</feature>
<name>A0AAV5GKZ2_9BASI</name>
<feature type="transmembrane region" description="Helical" evidence="1">
    <location>
        <begin position="60"/>
        <end position="81"/>
    </location>
</feature>
<accession>A0AAV5GKZ2</accession>
<dbReference type="AlphaFoldDB" id="A0AAV5GKZ2"/>
<keyword evidence="3" id="KW-1185">Reference proteome</keyword>
<dbReference type="InterPro" id="IPR013901">
    <property type="entry name" value="Anthrone_oxy"/>
</dbReference>
<keyword evidence="1" id="KW-0472">Membrane</keyword>
<reference evidence="2 3" key="1">
    <citation type="submission" date="2021-12" db="EMBL/GenBank/DDBJ databases">
        <title>High titer production of polyol ester of fatty acids by Rhodotorula paludigena BS15 towards product separation-free biomass refinery.</title>
        <authorList>
            <person name="Mano J."/>
            <person name="Ono H."/>
            <person name="Tanaka T."/>
            <person name="Naito K."/>
            <person name="Sushida H."/>
            <person name="Ike M."/>
            <person name="Tokuyasu K."/>
            <person name="Kitaoka M."/>
        </authorList>
    </citation>
    <scope>NUCLEOTIDE SEQUENCE [LARGE SCALE GENOMIC DNA]</scope>
    <source>
        <strain evidence="2 3">BS15</strain>
    </source>
</reference>
<dbReference type="Proteomes" id="UP001342314">
    <property type="component" value="Unassembled WGS sequence"/>
</dbReference>
<dbReference type="Pfam" id="PF08592">
    <property type="entry name" value="Anthrone_oxy"/>
    <property type="match status" value="1"/>
</dbReference>
<gene>
    <name evidence="2" type="ORF">Rhopal_003902-T1</name>
</gene>
<sequence>MASSDSATLVLARSTAVVGLGIASGLMIGIPAWTWPALYRPNSNLKPEHRLGIFVKVYNQGKTTMMSTIPVITALLGYSAVAAKAPVDYLPANFVSRHRKAFLAASAASAVGFIAWTGAMMMGLNNQLMKLEKENRASKDDELVQKKWLGLHLVRCALGSTAFVLAVAELALA</sequence>
<proteinExistence type="predicted"/>
<feature type="transmembrane region" description="Helical" evidence="1">
    <location>
        <begin position="16"/>
        <end position="39"/>
    </location>
</feature>
<keyword evidence="1" id="KW-1133">Transmembrane helix</keyword>
<protein>
    <recommendedName>
        <fullName evidence="4">DUF1772-domain-containing protein</fullName>
    </recommendedName>
</protein>
<dbReference type="EMBL" id="BQKY01000007">
    <property type="protein sequence ID" value="GJN90888.1"/>
    <property type="molecule type" value="Genomic_DNA"/>
</dbReference>
<evidence type="ECO:0008006" key="4">
    <source>
        <dbReference type="Google" id="ProtNLM"/>
    </source>
</evidence>
<feature type="transmembrane region" description="Helical" evidence="1">
    <location>
        <begin position="153"/>
        <end position="172"/>
    </location>
</feature>
<evidence type="ECO:0000256" key="1">
    <source>
        <dbReference type="SAM" id="Phobius"/>
    </source>
</evidence>
<evidence type="ECO:0000313" key="2">
    <source>
        <dbReference type="EMBL" id="GJN90888.1"/>
    </source>
</evidence>